<evidence type="ECO:0000259" key="7">
    <source>
        <dbReference type="Pfam" id="PF01926"/>
    </source>
</evidence>
<dbReference type="CDD" id="cd01876">
    <property type="entry name" value="YihA_EngB"/>
    <property type="match status" value="1"/>
</dbReference>
<evidence type="ECO:0000313" key="9">
    <source>
        <dbReference type="Proteomes" id="UP000038009"/>
    </source>
</evidence>
<keyword evidence="9" id="KW-1185">Reference proteome</keyword>
<dbReference type="GO" id="GO:0005525">
    <property type="term" value="F:GTP binding"/>
    <property type="evidence" value="ECO:0007669"/>
    <property type="project" value="UniProtKB-KW"/>
</dbReference>
<sequence>MLRVLCVLRCALSATRFPPDGMNERPGSSVSPKSDSADQTDRASSFTEVECAEAIERLSNDVFACGNKHLKNVETLTALPEGLHSFPEVCFIGKPNCGKSSLVSCLLHNARLGRAGAVCGTTRLLQFFNVGDALLLVDTPGYGGWRGRQLDQSLAERANAFSILFRYLALRNGGNLKRVYWLMEACSRSPMSFQSRDEEMLAFLSRERIPFSVILTKIDRHWRLYADQQRKTAVVGRDGLVRPGHVRPEGTSHYCTTVPEEGVARNMREIFSFLGTDTVPVLGVSANRKQPARSRNIELLQHDIVYYCAQDLLPGEALTLTNLHRLSYAPPTADRIQEIQLRYPVESFVVPQDNNLSLARMVEQHEKMKARFIERRLSEARLTAKDVTACHLGSIDKAARASEDEATQHSCLGDVTHSTVSLEAPSHSAGFSANGEGDKVKVMGQLTEGAHDKSISGTASAWRGSGASSAGQQGISMIGRASRSLRTRPSLAATQSCFSAQAERWHDVLGSVWESDSPSAAAHAGGETGELIEKAADETELQSELALRGASVHPVLPSGATIMTAPTTPAESAQEEHAISLQERLLPSLLLPFMIDPHAHYVTAIDGTRIPRSMISVSVEQLAVHKEDELAHFATKSGAGAYEELLLLDQEGGEAADPFTETDSFARLPEARQLQLLDAKQCRTRSAARKQEERLLTKYVEKKRKERSISMHAEGYMCPWLGAPEKRDVVRGLRGNHGLGTSGAVIRGLKQTGFGGKSYSARTMKHRGRATNKTGSWAA</sequence>
<comment type="caution">
    <text evidence="8">The sequence shown here is derived from an EMBL/GenBank/DDBJ whole genome shotgun (WGS) entry which is preliminary data.</text>
</comment>
<evidence type="ECO:0000256" key="6">
    <source>
        <dbReference type="SAM" id="SignalP"/>
    </source>
</evidence>
<dbReference type="VEuPathDB" id="TriTrypDB:Lsey_0010_0530"/>
<evidence type="ECO:0000256" key="3">
    <source>
        <dbReference type="ARBA" id="ARBA00022842"/>
    </source>
</evidence>
<keyword evidence="3" id="KW-0460">Magnesium</keyword>
<dbReference type="PANTHER" id="PTHR11649">
    <property type="entry name" value="MSS1/TRME-RELATED GTP-BINDING PROTEIN"/>
    <property type="match status" value="1"/>
</dbReference>
<keyword evidence="1" id="KW-0479">Metal-binding</keyword>
<dbReference type="InterPro" id="IPR027417">
    <property type="entry name" value="P-loop_NTPase"/>
</dbReference>
<dbReference type="OMA" id="RSIYMQA"/>
<accession>A0A0N1PF47</accession>
<dbReference type="AlphaFoldDB" id="A0A0N1PF47"/>
<dbReference type="Gene3D" id="3.40.50.300">
    <property type="entry name" value="P-loop containing nucleotide triphosphate hydrolases"/>
    <property type="match status" value="1"/>
</dbReference>
<proteinExistence type="predicted"/>
<dbReference type="Pfam" id="PF01926">
    <property type="entry name" value="MMR_HSR1"/>
    <property type="match status" value="1"/>
</dbReference>
<dbReference type="OrthoDB" id="391988at2759"/>
<feature type="domain" description="G" evidence="7">
    <location>
        <begin position="88"/>
        <end position="217"/>
    </location>
</feature>
<evidence type="ECO:0000313" key="8">
    <source>
        <dbReference type="EMBL" id="KPI90141.1"/>
    </source>
</evidence>
<feature type="signal peptide" evidence="6">
    <location>
        <begin position="1"/>
        <end position="16"/>
    </location>
</feature>
<reference evidence="8 9" key="1">
    <citation type="journal article" date="2015" name="PLoS Pathog.">
        <title>Leptomonas seymouri: Adaptations to the Dixenous Life Cycle Analyzed by Genome Sequencing, Transcriptome Profiling and Co-infection with Leishmania donovani.</title>
        <authorList>
            <person name="Kraeva N."/>
            <person name="Butenko A."/>
            <person name="Hlavacova J."/>
            <person name="Kostygov A."/>
            <person name="Myskova J."/>
            <person name="Grybchuk D."/>
            <person name="Lestinova T."/>
            <person name="Votypka J."/>
            <person name="Volf P."/>
            <person name="Opperdoes F."/>
            <person name="Flegontov P."/>
            <person name="Lukes J."/>
            <person name="Yurchenko V."/>
        </authorList>
    </citation>
    <scope>NUCLEOTIDE SEQUENCE [LARGE SCALE GENOMIC DNA]</scope>
    <source>
        <strain evidence="8 9">ATCC 30220</strain>
    </source>
</reference>
<feature type="region of interest" description="Disordered" evidence="5">
    <location>
        <begin position="452"/>
        <end position="474"/>
    </location>
</feature>
<dbReference type="Proteomes" id="UP000038009">
    <property type="component" value="Unassembled WGS sequence"/>
</dbReference>
<dbReference type="EMBL" id="LJSK01000010">
    <property type="protein sequence ID" value="KPI90141.1"/>
    <property type="molecule type" value="Genomic_DNA"/>
</dbReference>
<evidence type="ECO:0000256" key="4">
    <source>
        <dbReference type="ARBA" id="ARBA00023134"/>
    </source>
</evidence>
<keyword evidence="4" id="KW-0342">GTP-binding</keyword>
<organism evidence="8 9">
    <name type="scientific">Leptomonas seymouri</name>
    <dbReference type="NCBI Taxonomy" id="5684"/>
    <lineage>
        <taxon>Eukaryota</taxon>
        <taxon>Discoba</taxon>
        <taxon>Euglenozoa</taxon>
        <taxon>Kinetoplastea</taxon>
        <taxon>Metakinetoplastina</taxon>
        <taxon>Trypanosomatida</taxon>
        <taxon>Trypanosomatidae</taxon>
        <taxon>Leishmaniinae</taxon>
        <taxon>Leptomonas</taxon>
    </lineage>
</organism>
<keyword evidence="2" id="KW-0547">Nucleotide-binding</keyword>
<evidence type="ECO:0000256" key="2">
    <source>
        <dbReference type="ARBA" id="ARBA00022741"/>
    </source>
</evidence>
<dbReference type="InterPro" id="IPR006073">
    <property type="entry name" value="GTP-bd"/>
</dbReference>
<dbReference type="GO" id="GO:0046872">
    <property type="term" value="F:metal ion binding"/>
    <property type="evidence" value="ECO:0007669"/>
    <property type="project" value="UniProtKB-KW"/>
</dbReference>
<dbReference type="SUPFAM" id="SSF52540">
    <property type="entry name" value="P-loop containing nucleoside triphosphate hydrolases"/>
    <property type="match status" value="1"/>
</dbReference>
<feature type="region of interest" description="Disordered" evidence="5">
    <location>
        <begin position="19"/>
        <end position="41"/>
    </location>
</feature>
<name>A0A0N1PF47_LEPSE</name>
<feature type="compositionally biased region" description="Low complexity" evidence="5">
    <location>
        <begin position="456"/>
        <end position="471"/>
    </location>
</feature>
<dbReference type="InterPro" id="IPR030393">
    <property type="entry name" value="G_ENGB_dom"/>
</dbReference>
<keyword evidence="6" id="KW-0732">Signal</keyword>
<dbReference type="PANTHER" id="PTHR11649:SF76">
    <property type="entry name" value="ENGB-TYPE G DOMAIN-CONTAINING PROTEIN"/>
    <property type="match status" value="1"/>
</dbReference>
<evidence type="ECO:0000256" key="5">
    <source>
        <dbReference type="SAM" id="MobiDB-lite"/>
    </source>
</evidence>
<feature type="chain" id="PRO_5005879709" description="G domain-containing protein" evidence="6">
    <location>
        <begin position="17"/>
        <end position="779"/>
    </location>
</feature>
<gene>
    <name evidence="8" type="ORF">ABL78_0786</name>
</gene>
<protein>
    <recommendedName>
        <fullName evidence="7">G domain-containing protein</fullName>
    </recommendedName>
</protein>
<evidence type="ECO:0000256" key="1">
    <source>
        <dbReference type="ARBA" id="ARBA00022723"/>
    </source>
</evidence>